<dbReference type="EMBL" id="CFOH01000524">
    <property type="protein sequence ID" value="CFE59898.1"/>
    <property type="molecule type" value="Genomic_DNA"/>
</dbReference>
<accession>A0A654TRG7</accession>
<reference evidence="1 2" key="1">
    <citation type="submission" date="2015-03" db="EMBL/GenBank/DDBJ databases">
        <authorList>
            <consortium name="Pathogen Informatics"/>
        </authorList>
    </citation>
    <scope>NUCLEOTIDE SEQUENCE [LARGE SCALE GENOMIC DNA]</scope>
    <source>
        <strain evidence="1 2">H09601792</strain>
    </source>
</reference>
<organism evidence="1 2">
    <name type="scientific">Mycobacterium tuberculosis</name>
    <dbReference type="NCBI Taxonomy" id="1773"/>
    <lineage>
        <taxon>Bacteria</taxon>
        <taxon>Bacillati</taxon>
        <taxon>Actinomycetota</taxon>
        <taxon>Actinomycetes</taxon>
        <taxon>Mycobacteriales</taxon>
        <taxon>Mycobacteriaceae</taxon>
        <taxon>Mycobacterium</taxon>
        <taxon>Mycobacterium tuberculosis complex</taxon>
    </lineage>
</organism>
<sequence length="216" mass="24222">MGDVGDQDRRAVRVNADRPVQPWLLTSHERQEALQSGFVILGGGNRPIRTGLVSGLNYRDGRHESCRVQIRAAGAAHTRNFHGNAPRYLPKLAHRRLDATHRRRAGAVDHSVFFCASRRISHPRTPDDHQLVVGRTNYPMQIRFQMFCKRGGFGGVRRKLSGPEPANYPCGAIQRGAKRRNREGFPGRSPESLARTPSTEDRHRVSVPASSGPRRR</sequence>
<dbReference type="AlphaFoldDB" id="A0A654TRG7"/>
<protein>
    <submittedName>
        <fullName evidence="1">Uncharacterized protein</fullName>
    </submittedName>
</protein>
<evidence type="ECO:0000313" key="1">
    <source>
        <dbReference type="EMBL" id="CFE59898.1"/>
    </source>
</evidence>
<proteinExistence type="predicted"/>
<evidence type="ECO:0000313" key="2">
    <source>
        <dbReference type="Proteomes" id="UP000046947"/>
    </source>
</evidence>
<dbReference type="Proteomes" id="UP000046947">
    <property type="component" value="Unassembled WGS sequence"/>
</dbReference>
<gene>
    <name evidence="1" type="ORF">ERS007688_02829</name>
</gene>
<name>A0A654TRG7_MYCTX</name>